<dbReference type="GO" id="GO:0016151">
    <property type="term" value="F:nickel cation binding"/>
    <property type="evidence" value="ECO:0007669"/>
    <property type="project" value="InterPro"/>
</dbReference>
<evidence type="ECO:0000313" key="3">
    <source>
        <dbReference type="EMBL" id="QNK39106.1"/>
    </source>
</evidence>
<dbReference type="AlphaFoldDB" id="A0A7G8T665"/>
<dbReference type="PANTHER" id="PTHR33643:SF1">
    <property type="entry name" value="UREASE ACCESSORY PROTEIN D"/>
    <property type="match status" value="1"/>
</dbReference>
<sequence length="164" mass="18232">MEKGALLEYLPKPVIPFRNSNFSTVTKIDIQEGGSLVYRDNFSCGRIGMGEKFAFSRYTSLLDIRCAGRIILHENIHMEPEKLRPDCLGVYEGFTHQAELFFLGCLCPDEESCVQLLAAIPDLEFGLTRTLASGLILRLLGKSSDRLERVCDAVLRCAISATSP</sequence>
<keyword evidence="2" id="KW-0143">Chaperone</keyword>
<accession>A0A7G8T665</accession>
<dbReference type="PANTHER" id="PTHR33643">
    <property type="entry name" value="UREASE ACCESSORY PROTEIN D"/>
    <property type="match status" value="1"/>
</dbReference>
<dbReference type="Proteomes" id="UP000515909">
    <property type="component" value="Chromosome"/>
</dbReference>
<name>A0A7G8T665_9FIRM</name>
<evidence type="ECO:0000256" key="1">
    <source>
        <dbReference type="ARBA" id="ARBA00007177"/>
    </source>
</evidence>
<dbReference type="EMBL" id="CP060286">
    <property type="protein sequence ID" value="QNK39106.1"/>
    <property type="molecule type" value="Genomic_DNA"/>
</dbReference>
<reference evidence="3 4" key="1">
    <citation type="submission" date="2020-08" db="EMBL/GenBank/DDBJ databases">
        <title>The isolate Caproiciproducens sp. 7D4C2 produces n-caproate at mildly acidic conditions from hexoses: genome and rBOX comparison with related strains and chain-elongating bacteria.</title>
        <authorList>
            <person name="Esquivel-Elizondo S."/>
            <person name="Bagci C."/>
            <person name="Temovska M."/>
            <person name="Jeon B.S."/>
            <person name="Bessarab I."/>
            <person name="Williams R.B.H."/>
            <person name="Huson D.H."/>
            <person name="Angenent L.T."/>
        </authorList>
    </citation>
    <scope>NUCLEOTIDE SEQUENCE [LARGE SCALE GENOMIC DNA]</scope>
    <source>
        <strain evidence="3 4">7D4C2</strain>
    </source>
</reference>
<comment type="similarity">
    <text evidence="1">Belongs to the UreD family.</text>
</comment>
<evidence type="ECO:0000313" key="4">
    <source>
        <dbReference type="Proteomes" id="UP000515909"/>
    </source>
</evidence>
<protein>
    <submittedName>
        <fullName evidence="3">Urease accessory protein UreD</fullName>
    </submittedName>
</protein>
<dbReference type="RefSeq" id="WP_187034141.1">
    <property type="nucleotide sequence ID" value="NZ_CP060286.1"/>
</dbReference>
<dbReference type="KEGG" id="cfem:HCR03_09895"/>
<dbReference type="InterPro" id="IPR002669">
    <property type="entry name" value="UreD"/>
</dbReference>
<proteinExistence type="inferred from homology"/>
<gene>
    <name evidence="3" type="ORF">HCR03_09895</name>
</gene>
<evidence type="ECO:0000256" key="2">
    <source>
        <dbReference type="ARBA" id="ARBA00023186"/>
    </source>
</evidence>
<organism evidence="3 4">
    <name type="scientific">Caproicibacter fermentans</name>
    <dbReference type="NCBI Taxonomy" id="2576756"/>
    <lineage>
        <taxon>Bacteria</taxon>
        <taxon>Bacillati</taxon>
        <taxon>Bacillota</taxon>
        <taxon>Clostridia</taxon>
        <taxon>Eubacteriales</taxon>
        <taxon>Acutalibacteraceae</taxon>
        <taxon>Caproicibacter</taxon>
    </lineage>
</organism>
<dbReference type="Pfam" id="PF01774">
    <property type="entry name" value="UreD"/>
    <property type="match status" value="1"/>
</dbReference>